<comment type="function">
    <text evidence="6">Na(+)/H(+) antiporter that extrudes sodium in exchange for external protons.</text>
</comment>
<feature type="transmembrane region" description="Helical" evidence="6">
    <location>
        <begin position="21"/>
        <end position="39"/>
    </location>
</feature>
<feature type="transmembrane region" description="Helical" evidence="6">
    <location>
        <begin position="69"/>
        <end position="87"/>
    </location>
</feature>
<organism evidence="8 11">
    <name type="scientific">Butyricimonas virosa</name>
    <dbReference type="NCBI Taxonomy" id="544645"/>
    <lineage>
        <taxon>Bacteria</taxon>
        <taxon>Pseudomonadati</taxon>
        <taxon>Bacteroidota</taxon>
        <taxon>Bacteroidia</taxon>
        <taxon>Bacteroidales</taxon>
        <taxon>Odoribacteraceae</taxon>
        <taxon>Butyricimonas</taxon>
    </lineage>
</organism>
<comment type="catalytic activity">
    <reaction evidence="6">
        <text>Na(+)(in) + 2 H(+)(out) = Na(+)(out) + 2 H(+)(in)</text>
        <dbReference type="Rhea" id="RHEA:29251"/>
        <dbReference type="ChEBI" id="CHEBI:15378"/>
        <dbReference type="ChEBI" id="CHEBI:29101"/>
    </reaction>
</comment>
<feature type="transmembrane region" description="Helical" evidence="6">
    <location>
        <begin position="192"/>
        <end position="209"/>
    </location>
</feature>
<feature type="transmembrane region" description="Helical" evidence="6">
    <location>
        <begin position="311"/>
        <end position="329"/>
    </location>
</feature>
<keyword evidence="5 6" id="KW-0472">Membrane</keyword>
<comment type="similarity">
    <text evidence="6">Belongs to the NhaA Na(+)/H(+) (TC 2.A.33) antiporter family.</text>
</comment>
<reference evidence="7 14" key="2">
    <citation type="submission" date="2021-02" db="EMBL/GenBank/DDBJ databases">
        <title>FDA dAtabase for Regulatory Grade micrObial Sequences (FDA-ARGOS): Supporting development and validation of Infectious Disease Dx tests.</title>
        <authorList>
            <person name="Carlson P."/>
            <person name="Fischbach M."/>
            <person name="Hastie J."/>
            <person name="Bilen M."/>
            <person name="Cheng A."/>
            <person name="Tallon L."/>
            <person name="Sadzewicz L."/>
            <person name="Zhao X."/>
            <person name="Boylan J."/>
            <person name="Ott S."/>
            <person name="Bowen H."/>
            <person name="Vavikolanu K."/>
            <person name="Mehta A."/>
            <person name="Aluvathingal J."/>
            <person name="Nadendla S."/>
            <person name="Yan Y."/>
            <person name="Sichtig H."/>
        </authorList>
    </citation>
    <scope>NUCLEOTIDE SEQUENCE [LARGE SCALE GENOMIC DNA]</scope>
    <source>
        <strain evidence="7 14">FDAARGOS_1229</strain>
    </source>
</reference>
<evidence type="ECO:0000256" key="6">
    <source>
        <dbReference type="HAMAP-Rule" id="MF_01844"/>
    </source>
</evidence>
<dbReference type="PANTHER" id="PTHR30341">
    <property type="entry name" value="SODIUM ION/PROTON ANTIPORTER NHAA-RELATED"/>
    <property type="match status" value="1"/>
</dbReference>
<evidence type="ECO:0000313" key="14">
    <source>
        <dbReference type="Proteomes" id="UP000654720"/>
    </source>
</evidence>
<dbReference type="Gene3D" id="1.20.1530.10">
    <property type="entry name" value="Na+/H+ antiporter like domain"/>
    <property type="match status" value="1"/>
</dbReference>
<gene>
    <name evidence="6 8" type="primary">nhaA</name>
    <name evidence="8" type="ORF">DWW18_08030</name>
    <name evidence="10" type="ORF">DWZ68_12665</name>
    <name evidence="9" type="ORF">DXA50_17060</name>
    <name evidence="7" type="ORF">I6J59_08595</name>
</gene>
<dbReference type="InterPro" id="IPR023171">
    <property type="entry name" value="Na/H_antiporter_dom_sf"/>
</dbReference>
<keyword evidence="4 6" id="KW-1133">Transmembrane helix</keyword>
<keyword evidence="6" id="KW-0050">Antiport</keyword>
<keyword evidence="6" id="KW-0915">Sodium</keyword>
<dbReference type="InterPro" id="IPR004670">
    <property type="entry name" value="NhaA"/>
</dbReference>
<keyword evidence="2 6" id="KW-1003">Cell membrane</keyword>
<dbReference type="Proteomes" id="UP000654720">
    <property type="component" value="Chromosome"/>
</dbReference>
<proteinExistence type="inferred from homology"/>
<evidence type="ECO:0000313" key="10">
    <source>
        <dbReference type="EMBL" id="RHM41801.1"/>
    </source>
</evidence>
<feature type="transmembrane region" description="Helical" evidence="6">
    <location>
        <begin position="416"/>
        <end position="435"/>
    </location>
</feature>
<dbReference type="EMBL" id="CP069450">
    <property type="protein sequence ID" value="QRO51635.1"/>
    <property type="molecule type" value="Genomic_DNA"/>
</dbReference>
<evidence type="ECO:0000313" key="11">
    <source>
        <dbReference type="Proteomes" id="UP000283589"/>
    </source>
</evidence>
<keyword evidence="6" id="KW-0406">Ion transport</keyword>
<comment type="subcellular location">
    <subcellularLocation>
        <location evidence="1">Cell inner membrane</location>
        <topology evidence="1">Multi-pass membrane protein</topology>
    </subcellularLocation>
    <subcellularLocation>
        <location evidence="6">Cell membrane</location>
        <topology evidence="6">Multi-pass membrane protein</topology>
    </subcellularLocation>
</comment>
<dbReference type="OrthoDB" id="9808135at2"/>
<evidence type="ECO:0000256" key="2">
    <source>
        <dbReference type="ARBA" id="ARBA00022475"/>
    </source>
</evidence>
<protein>
    <recommendedName>
        <fullName evidence="6">Na(+)/H(+) antiporter NhaA</fullName>
    </recommendedName>
    <alternativeName>
        <fullName evidence="6">Sodium/proton antiporter NhaA</fullName>
    </alternativeName>
</protein>
<evidence type="ECO:0000313" key="13">
    <source>
        <dbReference type="Proteomes" id="UP000286063"/>
    </source>
</evidence>
<evidence type="ECO:0000256" key="1">
    <source>
        <dbReference type="ARBA" id="ARBA00004429"/>
    </source>
</evidence>
<dbReference type="AlphaFoldDB" id="A0A412X1I0"/>
<dbReference type="HAMAP" id="MF_01844">
    <property type="entry name" value="NhaA"/>
    <property type="match status" value="1"/>
</dbReference>
<evidence type="ECO:0000313" key="12">
    <source>
        <dbReference type="Proteomes" id="UP000286038"/>
    </source>
</evidence>
<sequence>MVKEIFKFSIRRLIQTKINGGIVLLFVALAAMIIANSPLQEYYNILFSQNITLTIGSFNLFDRHDGNPMTLLDFINDALMAIFFFSVGLEIKRELLVGELSSPRKALLPVVAACGGMIVPVLLFYLISQPGLVMRGAAIPMATDIAFSLGVLSLLGKKVPLSLKIFLTAFAVVDDIGGIIVIALFYSSHLTVEYLIAAMIIVALLYIGGRQGIHNKFFFISFGIIVWCLFINAGIHPTIAGVIVAFTVPARPKLHIYKYVNSIRESLKRLPENSNEIILSNSELSILKSIESASDKVVSPLQAMDDDLRTLVNYVVMPLFAFANASISFEGFTLASLEGVSVTIFVSLVLGKLIGIFSFTYLFIKCGWLTMPDKMDMHSLFGVSLLGGIGFTVSLFIATLSYAGMGTEGAMLLNQAKIGIIGGSLFAGLCGYFYLKYALNKKTQKSL</sequence>
<dbReference type="EMBL" id="QRZA01000008">
    <property type="protein sequence ID" value="RGV34261.1"/>
    <property type="molecule type" value="Genomic_DNA"/>
</dbReference>
<keyword evidence="6" id="KW-0813">Transport</keyword>
<feature type="transmembrane region" description="Helical" evidence="6">
    <location>
        <begin position="133"/>
        <end position="155"/>
    </location>
</feature>
<dbReference type="RefSeq" id="WP_027200925.1">
    <property type="nucleotide sequence ID" value="NZ_CABJDM010000017.1"/>
</dbReference>
<dbReference type="GO" id="GO:0005886">
    <property type="term" value="C:plasma membrane"/>
    <property type="evidence" value="ECO:0007669"/>
    <property type="project" value="UniProtKB-SubCell"/>
</dbReference>
<dbReference type="EMBL" id="QSCR01000040">
    <property type="protein sequence ID" value="RGY12862.1"/>
    <property type="molecule type" value="Genomic_DNA"/>
</dbReference>
<feature type="transmembrane region" description="Helical" evidence="6">
    <location>
        <begin position="385"/>
        <end position="404"/>
    </location>
</feature>
<evidence type="ECO:0000313" key="8">
    <source>
        <dbReference type="EMBL" id="RGV34261.1"/>
    </source>
</evidence>
<dbReference type="Proteomes" id="UP000286038">
    <property type="component" value="Unassembled WGS sequence"/>
</dbReference>
<dbReference type="EMBL" id="QRPV01000017">
    <property type="protein sequence ID" value="RHM41801.1"/>
    <property type="molecule type" value="Genomic_DNA"/>
</dbReference>
<dbReference type="GO" id="GO:0006885">
    <property type="term" value="P:regulation of pH"/>
    <property type="evidence" value="ECO:0007669"/>
    <property type="project" value="UniProtKB-UniRule"/>
</dbReference>
<feature type="transmembrane region" description="Helical" evidence="6">
    <location>
        <begin position="341"/>
        <end position="364"/>
    </location>
</feature>
<keyword evidence="3 6" id="KW-0812">Transmembrane</keyword>
<dbReference type="PANTHER" id="PTHR30341:SF0">
    <property type="entry name" value="NA(+)_H(+) ANTIPORTER NHAA"/>
    <property type="match status" value="1"/>
</dbReference>
<name>A0A412X1I0_9BACT</name>
<evidence type="ECO:0000256" key="4">
    <source>
        <dbReference type="ARBA" id="ARBA00022989"/>
    </source>
</evidence>
<dbReference type="Pfam" id="PF06965">
    <property type="entry name" value="Na_H_antiport_1"/>
    <property type="match status" value="1"/>
</dbReference>
<dbReference type="STRING" id="1121130.GCA_000519105_02175"/>
<evidence type="ECO:0000313" key="9">
    <source>
        <dbReference type="EMBL" id="RGY12862.1"/>
    </source>
</evidence>
<dbReference type="NCBIfam" id="TIGR00773">
    <property type="entry name" value="NhaA"/>
    <property type="match status" value="1"/>
</dbReference>
<keyword evidence="6" id="KW-0739">Sodium transport</keyword>
<accession>A0A412X1I0</accession>
<dbReference type="GO" id="GO:0015385">
    <property type="term" value="F:sodium:proton antiporter activity"/>
    <property type="evidence" value="ECO:0007669"/>
    <property type="project" value="UniProtKB-UniRule"/>
</dbReference>
<evidence type="ECO:0000256" key="3">
    <source>
        <dbReference type="ARBA" id="ARBA00022692"/>
    </source>
</evidence>
<dbReference type="Proteomes" id="UP000286063">
    <property type="component" value="Unassembled WGS sequence"/>
</dbReference>
<dbReference type="GeneID" id="93095439"/>
<evidence type="ECO:0000256" key="5">
    <source>
        <dbReference type="ARBA" id="ARBA00023136"/>
    </source>
</evidence>
<feature type="transmembrane region" description="Helical" evidence="6">
    <location>
        <begin position="167"/>
        <end position="186"/>
    </location>
</feature>
<keyword evidence="14" id="KW-1185">Reference proteome</keyword>
<feature type="transmembrane region" description="Helical" evidence="6">
    <location>
        <begin position="107"/>
        <end position="127"/>
    </location>
</feature>
<reference evidence="11 12" key="1">
    <citation type="submission" date="2018-08" db="EMBL/GenBank/DDBJ databases">
        <title>A genome reference for cultivated species of the human gut microbiota.</title>
        <authorList>
            <person name="Zou Y."/>
            <person name="Xue W."/>
            <person name="Luo G."/>
        </authorList>
    </citation>
    <scope>NUCLEOTIDE SEQUENCE [LARGE SCALE GENOMIC DNA]</scope>
    <source>
        <strain evidence="8 11">AF14-49</strain>
        <strain evidence="10 12">AF34-33</strain>
        <strain evidence="9 13">OF02-7</strain>
    </source>
</reference>
<dbReference type="Proteomes" id="UP000283589">
    <property type="component" value="Unassembled WGS sequence"/>
</dbReference>
<evidence type="ECO:0000313" key="7">
    <source>
        <dbReference type="EMBL" id="QRO51635.1"/>
    </source>
</evidence>